<evidence type="ECO:0000256" key="2">
    <source>
        <dbReference type="ARBA" id="ARBA00022723"/>
    </source>
</evidence>
<evidence type="ECO:0000259" key="4">
    <source>
        <dbReference type="Pfam" id="PF01814"/>
    </source>
</evidence>
<dbReference type="EMBL" id="QKOE01000003">
    <property type="protein sequence ID" value="PZA17384.1"/>
    <property type="molecule type" value="Genomic_DNA"/>
</dbReference>
<dbReference type="InterPro" id="IPR012827">
    <property type="entry name" value="Hemerythrin_metal-bd"/>
</dbReference>
<comment type="caution">
    <text evidence="5">The sequence shown here is derived from an EMBL/GenBank/DDBJ whole genome shotgun (WGS) entry which is preliminary data.</text>
</comment>
<dbReference type="InterPro" id="IPR012312">
    <property type="entry name" value="Hemerythrin-like"/>
</dbReference>
<feature type="domain" description="Hemerythrin-like" evidence="4">
    <location>
        <begin position="14"/>
        <end position="123"/>
    </location>
</feature>
<evidence type="ECO:0000313" key="5">
    <source>
        <dbReference type="EMBL" id="PZA17384.1"/>
    </source>
</evidence>
<name>A0A323UY55_9RHOO</name>
<dbReference type="Proteomes" id="UP000248259">
    <property type="component" value="Unassembled WGS sequence"/>
</dbReference>
<accession>A0A323UY55</accession>
<keyword evidence="3" id="KW-0408">Iron</keyword>
<dbReference type="InterPro" id="IPR035938">
    <property type="entry name" value="Hemerythrin-like_sf"/>
</dbReference>
<dbReference type="RefSeq" id="WP_110523400.1">
    <property type="nucleotide sequence ID" value="NZ_QKOE01000003.1"/>
</dbReference>
<dbReference type="Pfam" id="PF01814">
    <property type="entry name" value="Hemerythrin"/>
    <property type="match status" value="1"/>
</dbReference>
<keyword evidence="6" id="KW-1185">Reference proteome</keyword>
<evidence type="ECO:0000313" key="6">
    <source>
        <dbReference type="Proteomes" id="UP000248259"/>
    </source>
</evidence>
<dbReference type="PANTHER" id="PTHR37164:SF1">
    <property type="entry name" value="BACTERIOHEMERYTHRIN"/>
    <property type="match status" value="1"/>
</dbReference>
<gene>
    <name evidence="5" type="ORF">DNK49_05840</name>
</gene>
<dbReference type="GO" id="GO:0046872">
    <property type="term" value="F:metal ion binding"/>
    <property type="evidence" value="ECO:0007669"/>
    <property type="project" value="UniProtKB-KW"/>
</dbReference>
<dbReference type="Gene3D" id="1.20.120.50">
    <property type="entry name" value="Hemerythrin-like"/>
    <property type="match status" value="1"/>
</dbReference>
<protein>
    <submittedName>
        <fullName evidence="5">Hemerythrin</fullName>
    </submittedName>
</protein>
<dbReference type="AlphaFoldDB" id="A0A323UY55"/>
<evidence type="ECO:0000256" key="3">
    <source>
        <dbReference type="ARBA" id="ARBA00023004"/>
    </source>
</evidence>
<proteinExistence type="inferred from homology"/>
<dbReference type="NCBIfam" id="TIGR02481">
    <property type="entry name" value="hemeryth_dom"/>
    <property type="match status" value="1"/>
</dbReference>
<dbReference type="InterPro" id="IPR050669">
    <property type="entry name" value="Hemerythrin"/>
</dbReference>
<dbReference type="OrthoDB" id="5296936at2"/>
<comment type="similarity">
    <text evidence="1">Belongs to the hemerythrin family.</text>
</comment>
<evidence type="ECO:0000256" key="1">
    <source>
        <dbReference type="ARBA" id="ARBA00010587"/>
    </source>
</evidence>
<keyword evidence="2" id="KW-0479">Metal-binding</keyword>
<reference evidence="5 6" key="1">
    <citation type="submission" date="2018-06" db="EMBL/GenBank/DDBJ databases">
        <title>Azoarcus communis strain SWub3 genome.</title>
        <authorList>
            <person name="Zorraquino Salvo V."/>
            <person name="Toubiana D."/>
            <person name="Blumwald E."/>
        </authorList>
    </citation>
    <scope>NUCLEOTIDE SEQUENCE [LARGE SCALE GENOMIC DNA]</scope>
    <source>
        <strain evidence="5 6">SWub3</strain>
    </source>
</reference>
<dbReference type="SUPFAM" id="SSF47188">
    <property type="entry name" value="Hemerythrin-like"/>
    <property type="match status" value="1"/>
</dbReference>
<sequence>MKLLSWDEGRYALGVATMDQTHRDFVDLASQLATADDARFPALFNALLDHTREHFAAEDARMRASRFAATGEHIGEHQRVLAELRGFNRSVQAGRMQMARAYVRQSLGEWFELHLATMDAALAAHLKQVESAA</sequence>
<dbReference type="PANTHER" id="PTHR37164">
    <property type="entry name" value="BACTERIOHEMERYTHRIN"/>
    <property type="match status" value="1"/>
</dbReference>
<organism evidence="5 6">
    <name type="scientific">Parazoarcus communis SWub3 = DSM 12120</name>
    <dbReference type="NCBI Taxonomy" id="1121029"/>
    <lineage>
        <taxon>Bacteria</taxon>
        <taxon>Pseudomonadati</taxon>
        <taxon>Pseudomonadota</taxon>
        <taxon>Betaproteobacteria</taxon>
        <taxon>Rhodocyclales</taxon>
        <taxon>Zoogloeaceae</taxon>
        <taxon>Parazoarcus</taxon>
    </lineage>
</organism>
<dbReference type="CDD" id="cd12107">
    <property type="entry name" value="Hemerythrin"/>
    <property type="match status" value="1"/>
</dbReference>